<accession>A0A482X7X7</accession>
<feature type="compositionally biased region" description="Pro residues" evidence="1">
    <location>
        <begin position="270"/>
        <end position="283"/>
    </location>
</feature>
<evidence type="ECO:0000313" key="2">
    <source>
        <dbReference type="EMBL" id="RZF41411.1"/>
    </source>
</evidence>
<evidence type="ECO:0000313" key="3">
    <source>
        <dbReference type="Proteomes" id="UP000291343"/>
    </source>
</evidence>
<dbReference type="AlphaFoldDB" id="A0A482X7X7"/>
<feature type="region of interest" description="Disordered" evidence="1">
    <location>
        <begin position="176"/>
        <end position="308"/>
    </location>
</feature>
<reference evidence="2 3" key="1">
    <citation type="journal article" date="2017" name="Gigascience">
        <title>Genome sequence of the small brown planthopper, Laodelphax striatellus.</title>
        <authorList>
            <person name="Zhu J."/>
            <person name="Jiang F."/>
            <person name="Wang X."/>
            <person name="Yang P."/>
            <person name="Bao Y."/>
            <person name="Zhao W."/>
            <person name="Wang W."/>
            <person name="Lu H."/>
            <person name="Wang Q."/>
            <person name="Cui N."/>
            <person name="Li J."/>
            <person name="Chen X."/>
            <person name="Luo L."/>
            <person name="Yu J."/>
            <person name="Kang L."/>
            <person name="Cui F."/>
        </authorList>
    </citation>
    <scope>NUCLEOTIDE SEQUENCE [LARGE SCALE GENOMIC DNA]</scope>
    <source>
        <strain evidence="2">Lst14</strain>
    </source>
</reference>
<dbReference type="EMBL" id="QKKF02016774">
    <property type="protein sequence ID" value="RZF41411.1"/>
    <property type="molecule type" value="Genomic_DNA"/>
</dbReference>
<protein>
    <submittedName>
        <fullName evidence="2">Uncharacterized protein</fullName>
    </submittedName>
</protein>
<dbReference type="Proteomes" id="UP000291343">
    <property type="component" value="Unassembled WGS sequence"/>
</dbReference>
<dbReference type="OrthoDB" id="10064600at2759"/>
<dbReference type="InParanoid" id="A0A482X7X7"/>
<proteinExistence type="predicted"/>
<name>A0A482X7X7_LAOST</name>
<comment type="caution">
    <text evidence="2">The sequence shown here is derived from an EMBL/GenBank/DDBJ whole genome shotgun (WGS) entry which is preliminary data.</text>
</comment>
<gene>
    <name evidence="2" type="ORF">LSTR_LSTR000125</name>
</gene>
<keyword evidence="3" id="KW-1185">Reference proteome</keyword>
<organism evidence="2 3">
    <name type="scientific">Laodelphax striatellus</name>
    <name type="common">Small brown planthopper</name>
    <name type="synonym">Delphax striatella</name>
    <dbReference type="NCBI Taxonomy" id="195883"/>
    <lineage>
        <taxon>Eukaryota</taxon>
        <taxon>Metazoa</taxon>
        <taxon>Ecdysozoa</taxon>
        <taxon>Arthropoda</taxon>
        <taxon>Hexapoda</taxon>
        <taxon>Insecta</taxon>
        <taxon>Pterygota</taxon>
        <taxon>Neoptera</taxon>
        <taxon>Paraneoptera</taxon>
        <taxon>Hemiptera</taxon>
        <taxon>Auchenorrhyncha</taxon>
        <taxon>Fulgoroidea</taxon>
        <taxon>Delphacidae</taxon>
        <taxon>Criomorphinae</taxon>
        <taxon>Laodelphax</taxon>
    </lineage>
</organism>
<evidence type="ECO:0000256" key="1">
    <source>
        <dbReference type="SAM" id="MobiDB-lite"/>
    </source>
</evidence>
<sequence>MYLSQIFVLHCTMNAGDDKQNVEEEEASGSSSSDMCCDRKENECCGSRAVVHGNSAVCNGARPKTCNIPNGISSSNYSLKLNNNSLESEKIHNGNDMDVYMRNNVDCCVSIDKCPPKVRKHVGDEGRNLRQFRRDEDSLSENEEEDEYCIYTYKGDENQMADLPSSFFRLGVAQPLGGRGESRSSSPDMDYLEMDFDPGPSNDRGDSSEDSDCCDMQHDERPDSGANEVSPRVNHSPLEDEDEEEIGAVGETPRMNGDAKNDLNGSGNPPATPSPPPPPPLVLPSPTDDSLRLQCDRDSPPVDPVESTLNRWSGVVDYLNSQSDSATDAEKYNLRSALYHCIMAKRLVLDKQASFDACDPSNMHLKENVEASSSDAHRPVEKIMIWSEKEASAKQVTQIGTSLCGVTAIVNVLVALNMPFSLDKLKEAVGTRYRKEDAPVPEYLLSRCVAGVTHHDIIKAIDIISQGSLHARFFCMYPERSFSLLRWLASWMKKGAIAVATLNLQQRGPGAGEGESLPDWWHHQMVFGVGPRGVYLTNPLECVDEATLRLQLSSASVLRVRRADVLNRWTPATDLTPLTRQPHLAWNKMNVLGQVVNIIREEKWNRQGLNRTLTSHISIPASYSSGITLIMSRENPAFDQLVNAPELPITPS</sequence>
<feature type="compositionally biased region" description="Basic and acidic residues" evidence="1">
    <location>
        <begin position="289"/>
        <end position="300"/>
    </location>
</feature>